<dbReference type="InParanoid" id="B2WBZ5"/>
<protein>
    <submittedName>
        <fullName evidence="2">Uncharacterized protein</fullName>
    </submittedName>
</protein>
<feature type="compositionally biased region" description="Polar residues" evidence="1">
    <location>
        <begin position="58"/>
        <end position="72"/>
    </location>
</feature>
<accession>B2WBZ5</accession>
<reference evidence="3" key="1">
    <citation type="journal article" date="2013" name="G3 (Bethesda)">
        <title>Comparative genomics of a plant-pathogenic fungus, Pyrenophora tritici-repentis, reveals transduplication and the impact of repeat elements on pathogenicity and population divergence.</title>
        <authorList>
            <person name="Manning V.A."/>
            <person name="Pandelova I."/>
            <person name="Dhillon B."/>
            <person name="Wilhelm L.J."/>
            <person name="Goodwin S.B."/>
            <person name="Berlin A.M."/>
            <person name="Figueroa M."/>
            <person name="Freitag M."/>
            <person name="Hane J.K."/>
            <person name="Henrissat B."/>
            <person name="Holman W.H."/>
            <person name="Kodira C.D."/>
            <person name="Martin J."/>
            <person name="Oliver R.P."/>
            <person name="Robbertse B."/>
            <person name="Schackwitz W."/>
            <person name="Schwartz D.C."/>
            <person name="Spatafora J.W."/>
            <person name="Turgeon B.G."/>
            <person name="Yandava C."/>
            <person name="Young S."/>
            <person name="Zhou S."/>
            <person name="Zeng Q."/>
            <person name="Grigoriev I.V."/>
            <person name="Ma L.-J."/>
            <person name="Ciuffetti L.M."/>
        </authorList>
    </citation>
    <scope>NUCLEOTIDE SEQUENCE [LARGE SCALE GENOMIC DNA]</scope>
    <source>
        <strain evidence="3">Pt-1C-BFP</strain>
    </source>
</reference>
<gene>
    <name evidence="2" type="ORF">PTRG_07158</name>
</gene>
<dbReference type="AlphaFoldDB" id="B2WBZ5"/>
<sequence length="130" mass="14411">MPESFSNPDEVADGPIRRRFSKASSPNFQLFRDRFGKHVDVRKKSEVNISKDRLSYDGSHSPNLSRRNTTSGPVPVMTQDFGFPGARTKPGVLCSGQSARTTTSPSTVDRKTSSNPILYLHILVKESQKS</sequence>
<name>B2WBZ5_PYRTR</name>
<feature type="region of interest" description="Disordered" evidence="1">
    <location>
        <begin position="47"/>
        <end position="112"/>
    </location>
</feature>
<feature type="compositionally biased region" description="Polar residues" evidence="1">
    <location>
        <begin position="95"/>
        <end position="107"/>
    </location>
</feature>
<evidence type="ECO:0000256" key="1">
    <source>
        <dbReference type="SAM" id="MobiDB-lite"/>
    </source>
</evidence>
<feature type="region of interest" description="Disordered" evidence="1">
    <location>
        <begin position="1"/>
        <end position="23"/>
    </location>
</feature>
<evidence type="ECO:0000313" key="3">
    <source>
        <dbReference type="Proteomes" id="UP000001471"/>
    </source>
</evidence>
<dbReference type="HOGENOM" id="CLU_1939227_0_0_1"/>
<proteinExistence type="predicted"/>
<evidence type="ECO:0000313" key="2">
    <source>
        <dbReference type="EMBL" id="EDU50077.1"/>
    </source>
</evidence>
<organism evidence="2 3">
    <name type="scientific">Pyrenophora tritici-repentis (strain Pt-1C-BFP)</name>
    <name type="common">Wheat tan spot fungus</name>
    <name type="synonym">Drechslera tritici-repentis</name>
    <dbReference type="NCBI Taxonomy" id="426418"/>
    <lineage>
        <taxon>Eukaryota</taxon>
        <taxon>Fungi</taxon>
        <taxon>Dikarya</taxon>
        <taxon>Ascomycota</taxon>
        <taxon>Pezizomycotina</taxon>
        <taxon>Dothideomycetes</taxon>
        <taxon>Pleosporomycetidae</taxon>
        <taxon>Pleosporales</taxon>
        <taxon>Pleosporineae</taxon>
        <taxon>Pleosporaceae</taxon>
        <taxon>Pyrenophora</taxon>
    </lineage>
</organism>
<dbReference type="Proteomes" id="UP000001471">
    <property type="component" value="Unassembled WGS sequence"/>
</dbReference>
<dbReference type="EMBL" id="DS231621">
    <property type="protein sequence ID" value="EDU50077.1"/>
    <property type="molecule type" value="Genomic_DNA"/>
</dbReference>